<evidence type="ECO:0000313" key="7">
    <source>
        <dbReference type="WBParaSite" id="PDA_v2.g11831.t1"/>
    </source>
</evidence>
<evidence type="ECO:0000256" key="1">
    <source>
        <dbReference type="ARBA" id="ARBA00004123"/>
    </source>
</evidence>
<dbReference type="GO" id="GO:0009653">
    <property type="term" value="P:anatomical structure morphogenesis"/>
    <property type="evidence" value="ECO:0007669"/>
    <property type="project" value="TreeGrafter"/>
</dbReference>
<dbReference type="WBParaSite" id="PDA_v2.g11831.t1">
    <property type="protein sequence ID" value="PDA_v2.g11831.t1"/>
    <property type="gene ID" value="PDA_v2.g11831"/>
</dbReference>
<dbReference type="GO" id="GO:0030509">
    <property type="term" value="P:BMP signaling pathway"/>
    <property type="evidence" value="ECO:0007669"/>
    <property type="project" value="TreeGrafter"/>
</dbReference>
<keyword evidence="3" id="KW-0804">Transcription</keyword>
<dbReference type="InterPro" id="IPR036578">
    <property type="entry name" value="SMAD_MH1_sf"/>
</dbReference>
<dbReference type="GO" id="GO:0060395">
    <property type="term" value="P:SMAD protein signal transduction"/>
    <property type="evidence" value="ECO:0007669"/>
    <property type="project" value="TreeGrafter"/>
</dbReference>
<keyword evidence="6" id="KW-1185">Reference proteome</keyword>
<dbReference type="SMART" id="SM00523">
    <property type="entry name" value="DWA"/>
    <property type="match status" value="1"/>
</dbReference>
<evidence type="ECO:0000259" key="5">
    <source>
        <dbReference type="PROSITE" id="PS51075"/>
    </source>
</evidence>
<sequence>MYIGNELDDFIKAVTTKGETHTGCITIPRTLDGRLQVAGRKGFPHVVYARTFRWPDLHKNEIRHLPFCLAGFELKTDAVCVNPYHYERISLTNDGGCGGGGSGEIMLGNVLVPNSSSSGGSRMSSAATTDHIRNSRLFKQ</sequence>
<dbReference type="AlphaFoldDB" id="A0A914P3H1"/>
<accession>A0A914P3H1</accession>
<dbReference type="Pfam" id="PF03165">
    <property type="entry name" value="MH1"/>
    <property type="match status" value="1"/>
</dbReference>
<protein>
    <submittedName>
        <fullName evidence="7">MH1 domain-containing protein</fullName>
    </submittedName>
</protein>
<evidence type="ECO:0000256" key="4">
    <source>
        <dbReference type="ARBA" id="ARBA00023242"/>
    </source>
</evidence>
<dbReference type="Gene3D" id="3.90.520.10">
    <property type="entry name" value="SMAD MH1 domain"/>
    <property type="match status" value="1"/>
</dbReference>
<dbReference type="InterPro" id="IPR003619">
    <property type="entry name" value="MAD_homology1_Dwarfin-type"/>
</dbReference>
<comment type="subcellular location">
    <subcellularLocation>
        <location evidence="1">Nucleus</location>
    </subcellularLocation>
</comment>
<dbReference type="GO" id="GO:0070411">
    <property type="term" value="F:I-SMAD binding"/>
    <property type="evidence" value="ECO:0007669"/>
    <property type="project" value="TreeGrafter"/>
</dbReference>
<proteinExistence type="predicted"/>
<keyword evidence="4" id="KW-0539">Nucleus</keyword>
<dbReference type="PANTHER" id="PTHR13703:SF62">
    <property type="entry name" value="SMAD PROTEIN DAF-3"/>
    <property type="match status" value="1"/>
</dbReference>
<dbReference type="PANTHER" id="PTHR13703">
    <property type="entry name" value="SMAD"/>
    <property type="match status" value="1"/>
</dbReference>
<dbReference type="GO" id="GO:0000981">
    <property type="term" value="F:DNA-binding transcription factor activity, RNA polymerase II-specific"/>
    <property type="evidence" value="ECO:0007669"/>
    <property type="project" value="TreeGrafter"/>
</dbReference>
<name>A0A914P3H1_9BILA</name>
<keyword evidence="2" id="KW-0805">Transcription regulation</keyword>
<feature type="domain" description="MH1" evidence="5">
    <location>
        <begin position="1"/>
        <end position="95"/>
    </location>
</feature>
<evidence type="ECO:0000313" key="6">
    <source>
        <dbReference type="Proteomes" id="UP000887578"/>
    </source>
</evidence>
<organism evidence="6 7">
    <name type="scientific">Panagrolaimus davidi</name>
    <dbReference type="NCBI Taxonomy" id="227884"/>
    <lineage>
        <taxon>Eukaryota</taxon>
        <taxon>Metazoa</taxon>
        <taxon>Ecdysozoa</taxon>
        <taxon>Nematoda</taxon>
        <taxon>Chromadorea</taxon>
        <taxon>Rhabditida</taxon>
        <taxon>Tylenchina</taxon>
        <taxon>Panagrolaimomorpha</taxon>
        <taxon>Panagrolaimoidea</taxon>
        <taxon>Panagrolaimidae</taxon>
        <taxon>Panagrolaimus</taxon>
    </lineage>
</organism>
<reference evidence="7" key="1">
    <citation type="submission" date="2022-11" db="UniProtKB">
        <authorList>
            <consortium name="WormBaseParasite"/>
        </authorList>
    </citation>
    <scope>IDENTIFICATION</scope>
</reference>
<evidence type="ECO:0000256" key="2">
    <source>
        <dbReference type="ARBA" id="ARBA00023015"/>
    </source>
</evidence>
<dbReference type="GO" id="GO:0030154">
    <property type="term" value="P:cell differentiation"/>
    <property type="evidence" value="ECO:0007669"/>
    <property type="project" value="TreeGrafter"/>
</dbReference>
<dbReference type="SUPFAM" id="SSF56366">
    <property type="entry name" value="SMAD MH1 domain"/>
    <property type="match status" value="1"/>
</dbReference>
<dbReference type="PROSITE" id="PS51075">
    <property type="entry name" value="MH1"/>
    <property type="match status" value="1"/>
</dbReference>
<dbReference type="InterPro" id="IPR013790">
    <property type="entry name" value="Dwarfin"/>
</dbReference>
<dbReference type="GO" id="GO:0000978">
    <property type="term" value="F:RNA polymerase II cis-regulatory region sequence-specific DNA binding"/>
    <property type="evidence" value="ECO:0007669"/>
    <property type="project" value="TreeGrafter"/>
</dbReference>
<dbReference type="InterPro" id="IPR013019">
    <property type="entry name" value="MAD_homology_MH1"/>
</dbReference>
<dbReference type="Proteomes" id="UP000887578">
    <property type="component" value="Unplaced"/>
</dbReference>
<dbReference type="GO" id="GO:0051239">
    <property type="term" value="P:regulation of multicellular organismal process"/>
    <property type="evidence" value="ECO:0007669"/>
    <property type="project" value="UniProtKB-ARBA"/>
</dbReference>
<evidence type="ECO:0000256" key="3">
    <source>
        <dbReference type="ARBA" id="ARBA00023163"/>
    </source>
</evidence>
<dbReference type="GO" id="GO:0071144">
    <property type="term" value="C:heteromeric SMAD protein complex"/>
    <property type="evidence" value="ECO:0007669"/>
    <property type="project" value="TreeGrafter"/>
</dbReference>